<evidence type="ECO:0000256" key="2">
    <source>
        <dbReference type="ARBA" id="ARBA00009085"/>
    </source>
</evidence>
<comment type="catalytic activity">
    <reaction evidence="1">
        <text>Thiol-dependent hydrolysis of ester, thioester, amide, peptide and isopeptide bonds formed by the C-terminal Gly of ubiquitin (a 76-residue protein attached to proteins as an intracellular targeting signal).</text>
        <dbReference type="EC" id="3.4.19.12"/>
    </reaction>
</comment>
<protein>
    <recommendedName>
        <fullName evidence="3">ubiquitinyl hydrolase 1</fullName>
        <ecNumber evidence="3">3.4.19.12</ecNumber>
    </recommendedName>
</protein>
<dbReference type="GO" id="GO:0005829">
    <property type="term" value="C:cytosol"/>
    <property type="evidence" value="ECO:0007669"/>
    <property type="project" value="TreeGrafter"/>
</dbReference>
<feature type="domain" description="USP" evidence="9">
    <location>
        <begin position="109"/>
        <end position="728"/>
    </location>
</feature>
<dbReference type="PANTHER" id="PTHR24006:SF722">
    <property type="entry name" value="UBIQUITIN CARBOXYL-TERMINAL HYDROLASE 48"/>
    <property type="match status" value="1"/>
</dbReference>
<accession>A0AAV5R9T8</accession>
<name>A0AAV5R9T8_PICKL</name>
<gene>
    <name evidence="10" type="ORF">DAPK24_049070</name>
</gene>
<evidence type="ECO:0000256" key="3">
    <source>
        <dbReference type="ARBA" id="ARBA00012759"/>
    </source>
</evidence>
<proteinExistence type="inferred from homology"/>
<dbReference type="GO" id="GO:0006508">
    <property type="term" value="P:proteolysis"/>
    <property type="evidence" value="ECO:0007669"/>
    <property type="project" value="UniProtKB-KW"/>
</dbReference>
<dbReference type="GO" id="GO:0004843">
    <property type="term" value="F:cysteine-type deubiquitinase activity"/>
    <property type="evidence" value="ECO:0007669"/>
    <property type="project" value="UniProtKB-EC"/>
</dbReference>
<dbReference type="InterPro" id="IPR050164">
    <property type="entry name" value="Peptidase_C19"/>
</dbReference>
<dbReference type="EC" id="3.4.19.12" evidence="3"/>
<dbReference type="Gene3D" id="3.90.70.10">
    <property type="entry name" value="Cysteine proteinases"/>
    <property type="match status" value="2"/>
</dbReference>
<dbReference type="PROSITE" id="PS50235">
    <property type="entry name" value="USP_3"/>
    <property type="match status" value="1"/>
</dbReference>
<feature type="region of interest" description="Disordered" evidence="8">
    <location>
        <begin position="553"/>
        <end position="573"/>
    </location>
</feature>
<evidence type="ECO:0000256" key="1">
    <source>
        <dbReference type="ARBA" id="ARBA00000707"/>
    </source>
</evidence>
<feature type="region of interest" description="Disordered" evidence="8">
    <location>
        <begin position="332"/>
        <end position="351"/>
    </location>
</feature>
<comment type="caution">
    <text evidence="10">The sequence shown here is derived from an EMBL/GenBank/DDBJ whole genome shotgun (WGS) entry which is preliminary data.</text>
</comment>
<evidence type="ECO:0000313" key="10">
    <source>
        <dbReference type="EMBL" id="GMM48309.1"/>
    </source>
</evidence>
<dbReference type="InterPro" id="IPR028889">
    <property type="entry name" value="USP"/>
</dbReference>
<evidence type="ECO:0000256" key="7">
    <source>
        <dbReference type="ARBA" id="ARBA00022807"/>
    </source>
</evidence>
<dbReference type="GO" id="GO:0016579">
    <property type="term" value="P:protein deubiquitination"/>
    <property type="evidence" value="ECO:0007669"/>
    <property type="project" value="TreeGrafter"/>
</dbReference>
<dbReference type="EMBL" id="BTGB01000009">
    <property type="protein sequence ID" value="GMM48309.1"/>
    <property type="molecule type" value="Genomic_DNA"/>
</dbReference>
<keyword evidence="6" id="KW-0378">Hydrolase</keyword>
<sequence>MKLPSDYPGVFLFDDNSTKSNIKLSNDRKNLHKQIIQLIQINLGKSVSNDIENQRLISVFIILLNLDSNNNSNILLVYKYFRLFKLSIDGKLITCKGEYKNNSKSIQLIGMDNYKNTTCYLDSLIVSLFYSNSSFDFLLDNSIDPNLSDDFQIEINKLKIIMRFIVNLLRSGEHINTNIMYQLLLVLNSLGCDMVLSGKQQDSLQAFEFLAESLSLPLLTLKLDIIHNGKLNVSDDLRLIDERCLLISIPTSSSSLDLPVTLEECLNTYFNNSITVRRHIDQRMTLSHLNFLNDSNLSSNIPPPISSNESSEIPLEDSSLLLSSSPSPLSALSISNNNEEDLNSTTSNNEDEINQYEKLGILTYNTTNKLKSLESINTTTDTIPTTPQQSSSAIFNSSMITPSSGSDSFKNIPYRSNTPPIETTTNSIINFSPNITNPNISTSNSNSTPTSTPTPTPFDSLNRIGSFRTVNQKLERQRTRSSTLASVLNNVQLINPTRLTRRSSSISNTEVSLPAWMYLQLLPYYTDPEIKLTVENHEEFYRRRTSRSKTIDSIQANTNTNTNTTPKNDESINQIPNNSYFNQRFNNKRPVIPICLKRYIWNERGQPIKINRKVTIPEIIKYPYFIAEDRTKPGFVDFKRSFDHKAPRGSFMLVLQSCVCHRGNSTNSGHYVSIVRKRQYSSSITNNSNNNEWIIFNDMEIGKDKAKTYTFNEVMEKETPYILFYEIVEIKHDGYQTPIGGKDLYWNRKQSIISGISGNSEQTLQLNEESSSLFDKESITKHVMHLSLAGLNLSKSKSRNLGEFNDVLDDYYWYDDFKKSNLGSNISSISNSHFNSNSNLSREKSNDESTKINVIEINPNDSSMNNSSIGNSSINNSIKSGEIEYIEDSTNDLPIDPFNKNDNNIIKTPTKKSFGELKSIYSSKSVGTIKDNENNISPLHSPILKKDEEITNSIDGKIKHESVKKKLGRKGTVRKLFKKVFN</sequence>
<feature type="region of interest" description="Disordered" evidence="8">
    <location>
        <begin position="436"/>
        <end position="460"/>
    </location>
</feature>
<feature type="compositionally biased region" description="Low complexity" evidence="8">
    <location>
        <begin position="436"/>
        <end position="453"/>
    </location>
</feature>
<organism evidence="10 11">
    <name type="scientific">Pichia kluyveri</name>
    <name type="common">Yeast</name>
    <dbReference type="NCBI Taxonomy" id="36015"/>
    <lineage>
        <taxon>Eukaryota</taxon>
        <taxon>Fungi</taxon>
        <taxon>Dikarya</taxon>
        <taxon>Ascomycota</taxon>
        <taxon>Saccharomycotina</taxon>
        <taxon>Pichiomycetes</taxon>
        <taxon>Pichiales</taxon>
        <taxon>Pichiaceae</taxon>
        <taxon>Pichia</taxon>
    </lineage>
</organism>
<keyword evidence="5" id="KW-0833">Ubl conjugation pathway</keyword>
<evidence type="ECO:0000313" key="11">
    <source>
        <dbReference type="Proteomes" id="UP001378960"/>
    </source>
</evidence>
<keyword evidence="7" id="KW-0788">Thiol protease</keyword>
<evidence type="ECO:0000256" key="4">
    <source>
        <dbReference type="ARBA" id="ARBA00022670"/>
    </source>
</evidence>
<dbReference type="GO" id="GO:0005634">
    <property type="term" value="C:nucleus"/>
    <property type="evidence" value="ECO:0007669"/>
    <property type="project" value="UniProtKB-SubCell"/>
</dbReference>
<comment type="similarity">
    <text evidence="2">Belongs to the peptidase C19 family.</text>
</comment>
<dbReference type="InterPro" id="IPR038765">
    <property type="entry name" value="Papain-like_cys_pep_sf"/>
</dbReference>
<evidence type="ECO:0000256" key="8">
    <source>
        <dbReference type="SAM" id="MobiDB-lite"/>
    </source>
</evidence>
<dbReference type="PANTHER" id="PTHR24006">
    <property type="entry name" value="UBIQUITIN CARBOXYL-TERMINAL HYDROLASE"/>
    <property type="match status" value="1"/>
</dbReference>
<reference evidence="10 11" key="1">
    <citation type="journal article" date="2023" name="Elife">
        <title>Identification of key yeast species and microbe-microbe interactions impacting larval growth of Drosophila in the wild.</title>
        <authorList>
            <person name="Mure A."/>
            <person name="Sugiura Y."/>
            <person name="Maeda R."/>
            <person name="Honda K."/>
            <person name="Sakurai N."/>
            <person name="Takahashi Y."/>
            <person name="Watada M."/>
            <person name="Katoh T."/>
            <person name="Gotoh A."/>
            <person name="Gotoh Y."/>
            <person name="Taniguchi I."/>
            <person name="Nakamura K."/>
            <person name="Hayashi T."/>
            <person name="Katayama T."/>
            <person name="Uemura T."/>
            <person name="Hattori Y."/>
        </authorList>
    </citation>
    <scope>NUCLEOTIDE SEQUENCE [LARGE SCALE GENOMIC DNA]</scope>
    <source>
        <strain evidence="10 11">PK-24</strain>
    </source>
</reference>
<evidence type="ECO:0000256" key="6">
    <source>
        <dbReference type="ARBA" id="ARBA00022801"/>
    </source>
</evidence>
<keyword evidence="4" id="KW-0645">Protease</keyword>
<evidence type="ECO:0000259" key="9">
    <source>
        <dbReference type="PROSITE" id="PS50235"/>
    </source>
</evidence>
<dbReference type="Proteomes" id="UP001378960">
    <property type="component" value="Unassembled WGS sequence"/>
</dbReference>
<dbReference type="AlphaFoldDB" id="A0AAV5R9T8"/>
<dbReference type="SUPFAM" id="SSF54001">
    <property type="entry name" value="Cysteine proteinases"/>
    <property type="match status" value="1"/>
</dbReference>
<keyword evidence="11" id="KW-1185">Reference proteome</keyword>
<evidence type="ECO:0000256" key="5">
    <source>
        <dbReference type="ARBA" id="ARBA00022786"/>
    </source>
</evidence>